<gene>
    <name evidence="1" type="ORF">HHT355_2380</name>
</gene>
<dbReference type="Proteomes" id="UP000236497">
    <property type="component" value="Unassembled WGS sequence"/>
</dbReference>
<dbReference type="EMBL" id="CVTD020000026">
    <property type="protein sequence ID" value="CRZ35566.1"/>
    <property type="molecule type" value="Genomic_DNA"/>
</dbReference>
<accession>A0A0H5SLD9</accession>
<keyword evidence="2" id="KW-1185">Reference proteome</keyword>
<protein>
    <submittedName>
        <fullName evidence="1">Uncharacterized protein</fullName>
    </submittedName>
</protein>
<evidence type="ECO:0000313" key="1">
    <source>
        <dbReference type="EMBL" id="CRZ35566.1"/>
    </source>
</evidence>
<dbReference type="Pfam" id="PF19668">
    <property type="entry name" value="DUF6171"/>
    <property type="match status" value="1"/>
</dbReference>
<name>A0A0H5SLD9_HERHM</name>
<sequence>MTYSNKKYNAIAEGKLKLDKRFCRKCLTEGFSDKEYYKTISNYISNIPEELKTPEDIYAARLESCSKCQYLMNGLCRLCGCFVEIRAASIKNYCPNKIPYW</sequence>
<dbReference type="AlphaFoldDB" id="A0A0H5SLD9"/>
<organism evidence="1 2">
    <name type="scientific">Herbinix hemicellulosilytica</name>
    <dbReference type="NCBI Taxonomy" id="1564487"/>
    <lineage>
        <taxon>Bacteria</taxon>
        <taxon>Bacillati</taxon>
        <taxon>Bacillota</taxon>
        <taxon>Clostridia</taxon>
        <taxon>Lachnospirales</taxon>
        <taxon>Lachnospiraceae</taxon>
        <taxon>Herbinix</taxon>
    </lineage>
</organism>
<evidence type="ECO:0000313" key="2">
    <source>
        <dbReference type="Proteomes" id="UP000236497"/>
    </source>
</evidence>
<reference evidence="1 2" key="1">
    <citation type="submission" date="2015-06" db="EMBL/GenBank/DDBJ databases">
        <authorList>
            <person name="Wibberg Daniel"/>
        </authorList>
    </citation>
    <scope>NUCLEOTIDE SEQUENCE [LARGE SCALE GENOMIC DNA]</scope>
    <source>
        <strain evidence="1 2">T3/55T</strain>
    </source>
</reference>
<proteinExistence type="predicted"/>
<dbReference type="InterPro" id="IPR046169">
    <property type="entry name" value="DUF6171"/>
</dbReference>